<proteinExistence type="predicted"/>
<gene>
    <name evidence="2" type="ORF">NEOCIP111885_01469</name>
</gene>
<dbReference type="EMBL" id="CAKJTG010000007">
    <property type="protein sequence ID" value="CAG9607777.1"/>
    <property type="molecule type" value="Genomic_DNA"/>
</dbReference>
<reference evidence="2" key="1">
    <citation type="submission" date="2021-10" db="EMBL/GenBank/DDBJ databases">
        <authorList>
            <person name="Criscuolo A."/>
        </authorList>
    </citation>
    <scope>NUCLEOTIDE SEQUENCE</scope>
    <source>
        <strain evidence="2">CIP111885</strain>
    </source>
</reference>
<name>A0A9C7G900_9BACI</name>
<evidence type="ECO:0000256" key="1">
    <source>
        <dbReference type="SAM" id="Phobius"/>
    </source>
</evidence>
<sequence length="1282" mass="149160">MNLLNGVLGSLVVFAIGIALLYSANFSKERRYKQVWLPLVALLICLTFLQLDGRMTRLYEQFLGDKWPFLLTYVQLLLNFTFIVTFLAVKWTWKLAGSLSSKSLGKASKKYRWIQRMVVFLKKVASIFYPKGLLDKWNRKYFEPGTVSLVYTKSRGRIFLKKEWTYLSSFFKFASLLPLVLLVTLIIANVYTLSFIEYLPKYPIISFVLLMEIAWFLNGRRFQYSEGTIDGKDAISRTLATYEELFGQYKELWADRLLAVGKVKENEQFHHRTHHFAYEHLSTDSEHQLLINAICERLKKQNLIIDESYTTMMSEIIQEQDVMIEDVIYEDFSAYFFQALYHLLTKNKKILIIAHNQSAVLDAVDWVTKGIEEVSGIEQVWKVSTYLDALEQNTNSDVLIVSPDILKEKRFLHYLSQLEKTKILEGILLLQAEKLIPNYSTIIHAFNLNVRELIGKKPQYIVLTEWYEGLEHTIRNVLQCEPRDIVTTSNTTQHLHYMVWKKEGEKWLQHTLLPKISYRQLEAEVVLSLPALRANIEPVHFINQHKTNVKESIQEVMDAKKSLFDLGFDLETLDQFLKMMKIHDKNLSIPTDDFAFLLVRDNHHNLVDSLNLWKGTGKLAAFVHVVCPPYLLRDYLANQLEFYMTTNRTVSPLAPRLSQSIWSVAYYLLERLCHFYIREEEVESYLRKANISSYRSVVEGVHELFSKAFGPKLEYRFNIESEELLVFDRLKRDFVRKTQYRIPYSAKEKILPKGFRFIEIKHNNKTISEIFEGHIYQQYLPGQFHSFNGELYKIQKVDLEHGVVEVNFEPLFEQKYYRPRTDFKISRLGEEHHFANKNISFERFSISIGAISAQVEIQTSGYVELTQMLNLKSMKVHHFHQDEEIKRVYENGHLLSIQIRSKDEPIENVTQIGFTLALLLNELFISLFPDTHPFVKACTQLEDDFFDEGQAFSKKLKLVTPGLVVEGGVPEEQGQITLYIIEDSPVHMGILEAIRDNWEKIFDILNDYLYWLLQESNGTSDYLRFGYDQYPAELALSDTFTIIDELLTRKKLREVRTEYLGRKVDDDIVKIINSKTQCVFCGKMSSSAQFHQLDDGRKRCLTCTQSAIDQVSQVEPLYMKVREFFKETYGVSISTDIELSLLNTADIHKLSNLPFIPEAGNPRISGKASIDQDGTLKVLIENGSPKVHTLSTLAHELTHIWQFENLDVHVLDLEDLEGFASWVEVHMMTELGEIPYAEMLKEQLERRQDEYGRGYRLICERLSGMPDGTTPFELFVAVAQEI</sequence>
<dbReference type="InterPro" id="IPR045218">
    <property type="entry name" value="DA1-like"/>
</dbReference>
<protein>
    <submittedName>
        <fullName evidence="2">Uncharacterized protein</fullName>
    </submittedName>
</protein>
<dbReference type="RefSeq" id="WP_230496036.1">
    <property type="nucleotide sequence ID" value="NZ_CAKJTG010000007.1"/>
</dbReference>
<evidence type="ECO:0000313" key="3">
    <source>
        <dbReference type="Proteomes" id="UP000789845"/>
    </source>
</evidence>
<feature type="transmembrane region" description="Helical" evidence="1">
    <location>
        <begin position="170"/>
        <end position="191"/>
    </location>
</feature>
<organism evidence="2 3">
    <name type="scientific">Pseudoneobacillus rhizosphaerae</name>
    <dbReference type="NCBI Taxonomy" id="2880968"/>
    <lineage>
        <taxon>Bacteria</taxon>
        <taxon>Bacillati</taxon>
        <taxon>Bacillota</taxon>
        <taxon>Bacilli</taxon>
        <taxon>Bacillales</taxon>
        <taxon>Bacillaceae</taxon>
        <taxon>Pseudoneobacillus</taxon>
    </lineage>
</organism>
<keyword evidence="1" id="KW-0812">Transmembrane</keyword>
<keyword evidence="1" id="KW-1133">Transmembrane helix</keyword>
<feature type="transmembrane region" description="Helical" evidence="1">
    <location>
        <begin position="6"/>
        <end position="23"/>
    </location>
</feature>
<keyword evidence="1" id="KW-0472">Membrane</keyword>
<dbReference type="PANTHER" id="PTHR24209:SF7">
    <property type="entry name" value="PROTEIN DA1-RELATED 2"/>
    <property type="match status" value="1"/>
</dbReference>
<dbReference type="Proteomes" id="UP000789845">
    <property type="component" value="Unassembled WGS sequence"/>
</dbReference>
<accession>A0A9C7G900</accession>
<keyword evidence="3" id="KW-1185">Reference proteome</keyword>
<comment type="caution">
    <text evidence="2">The sequence shown here is derived from an EMBL/GenBank/DDBJ whole genome shotgun (WGS) entry which is preliminary data.</text>
</comment>
<feature type="transmembrane region" description="Helical" evidence="1">
    <location>
        <begin position="35"/>
        <end position="51"/>
    </location>
</feature>
<dbReference type="PANTHER" id="PTHR24209">
    <property type="entry name" value="PROTEIN DA1-RELATED 2"/>
    <property type="match status" value="1"/>
</dbReference>
<evidence type="ECO:0000313" key="2">
    <source>
        <dbReference type="EMBL" id="CAG9607777.1"/>
    </source>
</evidence>
<feature type="transmembrane region" description="Helical" evidence="1">
    <location>
        <begin position="71"/>
        <end position="93"/>
    </location>
</feature>